<gene>
    <name evidence="1" type="ORF">L6452_19326</name>
</gene>
<dbReference type="Proteomes" id="UP001055879">
    <property type="component" value="Linkage Group LG06"/>
</dbReference>
<comment type="caution">
    <text evidence="1">The sequence shown here is derived from an EMBL/GenBank/DDBJ whole genome shotgun (WGS) entry which is preliminary data.</text>
</comment>
<accession>A0ACB9B7J2</accession>
<organism evidence="1 2">
    <name type="scientific">Arctium lappa</name>
    <name type="common">Greater burdock</name>
    <name type="synonym">Lappa major</name>
    <dbReference type="NCBI Taxonomy" id="4217"/>
    <lineage>
        <taxon>Eukaryota</taxon>
        <taxon>Viridiplantae</taxon>
        <taxon>Streptophyta</taxon>
        <taxon>Embryophyta</taxon>
        <taxon>Tracheophyta</taxon>
        <taxon>Spermatophyta</taxon>
        <taxon>Magnoliopsida</taxon>
        <taxon>eudicotyledons</taxon>
        <taxon>Gunneridae</taxon>
        <taxon>Pentapetalae</taxon>
        <taxon>asterids</taxon>
        <taxon>campanulids</taxon>
        <taxon>Asterales</taxon>
        <taxon>Asteraceae</taxon>
        <taxon>Carduoideae</taxon>
        <taxon>Cardueae</taxon>
        <taxon>Arctiinae</taxon>
        <taxon>Arctium</taxon>
    </lineage>
</organism>
<reference evidence="2" key="1">
    <citation type="journal article" date="2022" name="Mol. Ecol. Resour.">
        <title>The genomes of chicory, endive, great burdock and yacon provide insights into Asteraceae palaeo-polyploidization history and plant inulin production.</title>
        <authorList>
            <person name="Fan W."/>
            <person name="Wang S."/>
            <person name="Wang H."/>
            <person name="Wang A."/>
            <person name="Jiang F."/>
            <person name="Liu H."/>
            <person name="Zhao H."/>
            <person name="Xu D."/>
            <person name="Zhang Y."/>
        </authorList>
    </citation>
    <scope>NUCLEOTIDE SEQUENCE [LARGE SCALE GENOMIC DNA]</scope>
    <source>
        <strain evidence="2">cv. Niubang</strain>
    </source>
</reference>
<protein>
    <submittedName>
        <fullName evidence="1">Uncharacterized protein</fullName>
    </submittedName>
</protein>
<evidence type="ECO:0000313" key="2">
    <source>
        <dbReference type="Proteomes" id="UP001055879"/>
    </source>
</evidence>
<reference evidence="1 2" key="2">
    <citation type="journal article" date="2022" name="Mol. Ecol. Resour.">
        <title>The genomes of chicory, endive, great burdock and yacon provide insights into Asteraceae paleo-polyploidization history and plant inulin production.</title>
        <authorList>
            <person name="Fan W."/>
            <person name="Wang S."/>
            <person name="Wang H."/>
            <person name="Wang A."/>
            <person name="Jiang F."/>
            <person name="Liu H."/>
            <person name="Zhao H."/>
            <person name="Xu D."/>
            <person name="Zhang Y."/>
        </authorList>
    </citation>
    <scope>NUCLEOTIDE SEQUENCE [LARGE SCALE GENOMIC DNA]</scope>
    <source>
        <strain evidence="2">cv. Niubang</strain>
    </source>
</reference>
<sequence>MRPNLSKCDLGDKETLLSFLNISPTISFIIIPVTYLHYYAPLTPMFYIYIQTTYIYMSLYYCYPCFQSPSRIS</sequence>
<evidence type="ECO:0000313" key="1">
    <source>
        <dbReference type="EMBL" id="KAI3718454.1"/>
    </source>
</evidence>
<keyword evidence="2" id="KW-1185">Reference proteome</keyword>
<dbReference type="EMBL" id="CM042052">
    <property type="protein sequence ID" value="KAI3718454.1"/>
    <property type="molecule type" value="Genomic_DNA"/>
</dbReference>
<name>A0ACB9B7J2_ARCLA</name>
<proteinExistence type="predicted"/>